<sequence>MGAVAAALFAGASFFAATAGVANAAAPSASEASIAADCPGPDMVKYTHYKGCDGTTRKFVYIGSYNPVPHILCYKFDTYWFACNAWYYQGVSEACTH</sequence>
<proteinExistence type="predicted"/>
<keyword evidence="1" id="KW-0732">Signal</keyword>
<evidence type="ECO:0008006" key="4">
    <source>
        <dbReference type="Google" id="ProtNLM"/>
    </source>
</evidence>
<evidence type="ECO:0000313" key="3">
    <source>
        <dbReference type="Proteomes" id="UP001521150"/>
    </source>
</evidence>
<organism evidence="2 3">
    <name type="scientific">Kibdelosporangium philippinense</name>
    <dbReference type="NCBI Taxonomy" id="211113"/>
    <lineage>
        <taxon>Bacteria</taxon>
        <taxon>Bacillati</taxon>
        <taxon>Actinomycetota</taxon>
        <taxon>Actinomycetes</taxon>
        <taxon>Pseudonocardiales</taxon>
        <taxon>Pseudonocardiaceae</taxon>
        <taxon>Kibdelosporangium</taxon>
    </lineage>
</organism>
<dbReference type="EMBL" id="JAJVCN010000001">
    <property type="protein sequence ID" value="MCE7001759.1"/>
    <property type="molecule type" value="Genomic_DNA"/>
</dbReference>
<comment type="caution">
    <text evidence="2">The sequence shown here is derived from an EMBL/GenBank/DDBJ whole genome shotgun (WGS) entry which is preliminary data.</text>
</comment>
<accession>A0ABS8Z1E4</accession>
<reference evidence="2 3" key="1">
    <citation type="submission" date="2021-12" db="EMBL/GenBank/DDBJ databases">
        <title>Genome sequence of Kibdelosporangium philippinense ATCC 49844.</title>
        <authorList>
            <person name="Fedorov E.A."/>
            <person name="Omeragic M."/>
            <person name="Shalygina K.F."/>
            <person name="Maclea K.S."/>
        </authorList>
    </citation>
    <scope>NUCLEOTIDE SEQUENCE [LARGE SCALE GENOMIC DNA]</scope>
    <source>
        <strain evidence="2 3">ATCC 49844</strain>
    </source>
</reference>
<feature type="chain" id="PRO_5046978071" description="Chitin-binding type-2 domain-containing protein" evidence="1">
    <location>
        <begin position="25"/>
        <end position="97"/>
    </location>
</feature>
<keyword evidence="3" id="KW-1185">Reference proteome</keyword>
<evidence type="ECO:0000313" key="2">
    <source>
        <dbReference type="EMBL" id="MCE7001759.1"/>
    </source>
</evidence>
<dbReference type="RefSeq" id="WP_233722816.1">
    <property type="nucleotide sequence ID" value="NZ_JAJVCN010000001.1"/>
</dbReference>
<dbReference type="Proteomes" id="UP001521150">
    <property type="component" value="Unassembled WGS sequence"/>
</dbReference>
<gene>
    <name evidence="2" type="ORF">LWC34_02725</name>
</gene>
<evidence type="ECO:0000256" key="1">
    <source>
        <dbReference type="SAM" id="SignalP"/>
    </source>
</evidence>
<protein>
    <recommendedName>
        <fullName evidence="4">Chitin-binding type-2 domain-containing protein</fullName>
    </recommendedName>
</protein>
<name>A0ABS8Z1E4_9PSEU</name>
<feature type="signal peptide" evidence="1">
    <location>
        <begin position="1"/>
        <end position="24"/>
    </location>
</feature>